<dbReference type="eggNOG" id="COG0456">
    <property type="taxonomic scope" value="Bacteria"/>
</dbReference>
<dbReference type="AlphaFoldDB" id="A0A0H3I2D3"/>
<evidence type="ECO:0000313" key="6">
    <source>
        <dbReference type="Proteomes" id="UP000008044"/>
    </source>
</evidence>
<keyword evidence="2" id="KW-0012">Acyltransferase</keyword>
<dbReference type="InterPro" id="IPR000182">
    <property type="entry name" value="GNAT_dom"/>
</dbReference>
<dbReference type="PROSITE" id="PS51186">
    <property type="entry name" value="GNAT"/>
    <property type="match status" value="1"/>
</dbReference>
<reference evidence="4" key="2">
    <citation type="submission" date="2012-03" db="EMBL/GenBank/DDBJ databases">
        <authorList>
            <person name="Koskinen P."/>
            <person name="Laine P."/>
            <person name="Niemi O."/>
            <person name="Nykyri J."/>
            <person name="Harjunpaa H."/>
            <person name="Auvinen P."/>
            <person name="Paulin L."/>
            <person name="Pirhonen M."/>
            <person name="Palva T."/>
            <person name="Holm L."/>
        </authorList>
    </citation>
    <scope>NUCLEOTIDE SEQUENCE</scope>
    <source>
        <strain evidence="4">SCC3193</strain>
    </source>
</reference>
<dbReference type="Pfam" id="PF13673">
    <property type="entry name" value="Acetyltransf_10"/>
    <property type="match status" value="1"/>
</dbReference>
<proteinExistence type="predicted"/>
<dbReference type="PANTHER" id="PTHR43800:SF1">
    <property type="entry name" value="PEPTIDYL-LYSINE N-ACETYLTRANSFERASE YJAB"/>
    <property type="match status" value="1"/>
</dbReference>
<accession>A0A0H3I2D3</accession>
<dbReference type="EMBL" id="CP003415">
    <property type="protein sequence ID" value="AFI90217.1"/>
    <property type="molecule type" value="Genomic_DNA"/>
</dbReference>
<dbReference type="GO" id="GO:0016747">
    <property type="term" value="F:acyltransferase activity, transferring groups other than amino-acyl groups"/>
    <property type="evidence" value="ECO:0007669"/>
    <property type="project" value="InterPro"/>
</dbReference>
<dbReference type="Gene3D" id="3.40.630.30">
    <property type="match status" value="1"/>
</dbReference>
<reference evidence="5" key="4">
    <citation type="submission" date="2024-05" db="EMBL/GenBank/DDBJ databases">
        <title>Identification of Pectobacterium versatile causing blackleg of potato from New York State with a whole genome sequencing approach.</title>
        <authorList>
            <person name="Ma X."/>
            <person name="Swingle B."/>
        </authorList>
    </citation>
    <scope>NUCLEOTIDE SEQUENCE</scope>
    <source>
        <strain evidence="5">NY1588A</strain>
    </source>
</reference>
<dbReference type="CDD" id="cd04301">
    <property type="entry name" value="NAT_SF"/>
    <property type="match status" value="1"/>
</dbReference>
<organism evidence="4 6">
    <name type="scientific">Pectobacterium parmentieri</name>
    <dbReference type="NCBI Taxonomy" id="1905730"/>
    <lineage>
        <taxon>Bacteria</taxon>
        <taxon>Pseudomonadati</taxon>
        <taxon>Pseudomonadota</taxon>
        <taxon>Gammaproteobacteria</taxon>
        <taxon>Enterobacterales</taxon>
        <taxon>Pectobacteriaceae</taxon>
        <taxon>Pectobacterium</taxon>
    </lineage>
</organism>
<dbReference type="PATRIC" id="fig|1166016.3.peg.2146"/>
<evidence type="ECO:0000313" key="7">
    <source>
        <dbReference type="Proteomes" id="UP001194579"/>
    </source>
</evidence>
<evidence type="ECO:0000313" key="4">
    <source>
        <dbReference type="EMBL" id="AFI90217.1"/>
    </source>
</evidence>
<evidence type="ECO:0000256" key="1">
    <source>
        <dbReference type="ARBA" id="ARBA00022679"/>
    </source>
</evidence>
<gene>
    <name evidence="4" type="ordered locus">W5S_2128</name>
    <name evidence="5" type="ORF">F6Q06_13470</name>
</gene>
<dbReference type="Proteomes" id="UP000008044">
    <property type="component" value="Chromosome"/>
</dbReference>
<evidence type="ECO:0000259" key="3">
    <source>
        <dbReference type="PROSITE" id="PS51186"/>
    </source>
</evidence>
<dbReference type="KEGG" id="pec:W5S_2128"/>
<dbReference type="SUPFAM" id="SSF55729">
    <property type="entry name" value="Acyl-CoA N-acyltransferases (Nat)"/>
    <property type="match status" value="1"/>
</dbReference>
<protein>
    <submittedName>
        <fullName evidence="5">GNAT family N-acetyltransferase</fullName>
    </submittedName>
    <submittedName>
        <fullName evidence="4">N-acetyltransferase yjaB</fullName>
    </submittedName>
</protein>
<dbReference type="Proteomes" id="UP001194579">
    <property type="component" value="Unassembled WGS sequence"/>
</dbReference>
<dbReference type="PANTHER" id="PTHR43800">
    <property type="entry name" value="PEPTIDYL-LYSINE N-ACETYLTRANSFERASE YJAB"/>
    <property type="match status" value="1"/>
</dbReference>
<dbReference type="STRING" id="1905730.W5S_2128"/>
<dbReference type="RefSeq" id="WP_014699820.1">
    <property type="nucleotide sequence ID" value="NC_017845.1"/>
</dbReference>
<name>A0A0H3I2D3_PECPM</name>
<reference evidence="4 6" key="1">
    <citation type="journal article" date="2012" name="J. Bacteriol.">
        <title>Genome sequence of Pectobacterium sp. strain SCC3193.</title>
        <authorList>
            <person name="Koskinen J.P."/>
            <person name="Laine P."/>
            <person name="Niemi O."/>
            <person name="Nykyri J."/>
            <person name="Harjunpaa H."/>
            <person name="Auvinen P."/>
            <person name="Paulin L."/>
            <person name="Pirhonen M."/>
            <person name="Palva T."/>
            <person name="Holm L."/>
        </authorList>
    </citation>
    <scope>NUCLEOTIDE SEQUENCE [LARGE SCALE GENOMIC DNA]</scope>
    <source>
        <strain evidence="4 6">SCC3193</strain>
    </source>
</reference>
<dbReference type="EMBL" id="WABS01000025">
    <property type="protein sequence ID" value="MBI0555494.1"/>
    <property type="molecule type" value="Genomic_DNA"/>
</dbReference>
<sequence>MQLLSMNMIESAKPTDFPALAALWESSVRATHTFLGEEDIHFFRPRILNDYLPALNMWVIRANEREIKGFIGLSDDTIEMLFVAPHWSGSGVGSELVTFVLTHFPITKVDVNEQNERARKFYEKMGFIAKQRSEQDSYGKPFPIIHMEQQTFS</sequence>
<dbReference type="HOGENOM" id="CLU_013985_21_0_6"/>
<keyword evidence="1" id="KW-0808">Transferase</keyword>
<evidence type="ECO:0000313" key="5">
    <source>
        <dbReference type="EMBL" id="MBI0555494.1"/>
    </source>
</evidence>
<keyword evidence="7" id="KW-1185">Reference proteome</keyword>
<dbReference type="InterPro" id="IPR016181">
    <property type="entry name" value="Acyl_CoA_acyltransferase"/>
</dbReference>
<evidence type="ECO:0000256" key="2">
    <source>
        <dbReference type="ARBA" id="ARBA00023315"/>
    </source>
</evidence>
<reference evidence="7" key="3">
    <citation type="submission" date="2023-07" db="EMBL/GenBank/DDBJ databases">
        <title>Identification of Pectobacterium versatile causing blackleg of potato from New York State with a whole genome sequencing approach.</title>
        <authorList>
            <person name="Ma X."/>
            <person name="Swingle B."/>
        </authorList>
    </citation>
    <scope>NUCLEOTIDE SEQUENCE [LARGE SCALE GENOMIC DNA]</scope>
    <source>
        <strain evidence="7">NY1588A</strain>
    </source>
</reference>
<feature type="domain" description="N-acetyltransferase" evidence="3">
    <location>
        <begin position="7"/>
        <end position="143"/>
    </location>
</feature>